<keyword evidence="1" id="KW-0472">Membrane</keyword>
<feature type="transmembrane region" description="Helical" evidence="1">
    <location>
        <begin position="154"/>
        <end position="176"/>
    </location>
</feature>
<proteinExistence type="predicted"/>
<keyword evidence="1" id="KW-0812">Transmembrane</keyword>
<dbReference type="KEGG" id="pbor:BSF38_03234"/>
<evidence type="ECO:0000256" key="1">
    <source>
        <dbReference type="SAM" id="Phobius"/>
    </source>
</evidence>
<feature type="transmembrane region" description="Helical" evidence="1">
    <location>
        <begin position="183"/>
        <end position="207"/>
    </location>
</feature>
<gene>
    <name evidence="2" type="ORF">BSF38_03234</name>
</gene>
<feature type="transmembrane region" description="Helical" evidence="1">
    <location>
        <begin position="86"/>
        <end position="108"/>
    </location>
</feature>
<accession>A0A1U7CRY5</accession>
<dbReference type="EMBL" id="CP019082">
    <property type="protein sequence ID" value="APW61707.1"/>
    <property type="molecule type" value="Genomic_DNA"/>
</dbReference>
<sequence>MPGEPTSGLDIGVEHGGGGSGLEAGRIATRRGWVLAVAAGALAGLAAWGAGEEVQRAYRPTLTPTMKPVPTLEDSLKITRARVSSGIAAVTAAGALVGMALGAAGGAARRSVGATIKAGVVGVLAGGLAAAGVASVLMPLLYAKLDPQSTDLAVPLLGHIALWSTAGFAGGLAFGIGTGRKGVWLRTAVGGLVGAALATVVYELAGALLFPTHRTHLPVAGSPETRAMAQVLVGLGAAIGAIVAADEAKKKPPAQV</sequence>
<protein>
    <submittedName>
        <fullName evidence="2">Uncharacterized protein</fullName>
    </submittedName>
</protein>
<evidence type="ECO:0000313" key="3">
    <source>
        <dbReference type="Proteomes" id="UP000186309"/>
    </source>
</evidence>
<feature type="transmembrane region" description="Helical" evidence="1">
    <location>
        <begin position="120"/>
        <end position="142"/>
    </location>
</feature>
<organism evidence="2 3">
    <name type="scientific">Paludisphaera borealis</name>
    <dbReference type="NCBI Taxonomy" id="1387353"/>
    <lineage>
        <taxon>Bacteria</taxon>
        <taxon>Pseudomonadati</taxon>
        <taxon>Planctomycetota</taxon>
        <taxon>Planctomycetia</taxon>
        <taxon>Isosphaerales</taxon>
        <taxon>Isosphaeraceae</taxon>
        <taxon>Paludisphaera</taxon>
    </lineage>
</organism>
<keyword evidence="3" id="KW-1185">Reference proteome</keyword>
<reference evidence="3" key="1">
    <citation type="submission" date="2016-12" db="EMBL/GenBank/DDBJ databases">
        <title>Comparative genomics of four Isosphaeraceae planctomycetes: a common pool of plasmids and glycoside hydrolase genes.</title>
        <authorList>
            <person name="Ivanova A."/>
        </authorList>
    </citation>
    <scope>NUCLEOTIDE SEQUENCE [LARGE SCALE GENOMIC DNA]</scope>
    <source>
        <strain evidence="3">PX4</strain>
    </source>
</reference>
<dbReference type="RefSeq" id="WP_076347270.1">
    <property type="nucleotide sequence ID" value="NZ_CP019082.1"/>
</dbReference>
<evidence type="ECO:0000313" key="2">
    <source>
        <dbReference type="EMBL" id="APW61707.1"/>
    </source>
</evidence>
<name>A0A1U7CRY5_9BACT</name>
<dbReference type="Proteomes" id="UP000186309">
    <property type="component" value="Chromosome"/>
</dbReference>
<feature type="transmembrane region" description="Helical" evidence="1">
    <location>
        <begin position="32"/>
        <end position="51"/>
    </location>
</feature>
<feature type="transmembrane region" description="Helical" evidence="1">
    <location>
        <begin position="227"/>
        <end position="245"/>
    </location>
</feature>
<keyword evidence="1" id="KW-1133">Transmembrane helix</keyword>
<dbReference type="AlphaFoldDB" id="A0A1U7CRY5"/>